<sequence length="107" mass="12322">MQLYKDIFASRSTIADDDRSVRPVLIPTKSTEQQVEELIWAGRRVTIDSIATFEKCAHFGSSDSWPRDTKNNRMGICFNLFGQQKQHLGDKQFADDAEVQHEDPYWG</sequence>
<keyword evidence="2" id="KW-1185">Reference proteome</keyword>
<organism evidence="1 2">
    <name type="scientific">Trichonephila inaurata madagascariensis</name>
    <dbReference type="NCBI Taxonomy" id="2747483"/>
    <lineage>
        <taxon>Eukaryota</taxon>
        <taxon>Metazoa</taxon>
        <taxon>Ecdysozoa</taxon>
        <taxon>Arthropoda</taxon>
        <taxon>Chelicerata</taxon>
        <taxon>Arachnida</taxon>
        <taxon>Araneae</taxon>
        <taxon>Araneomorphae</taxon>
        <taxon>Entelegynae</taxon>
        <taxon>Araneoidea</taxon>
        <taxon>Nephilidae</taxon>
        <taxon>Trichonephila</taxon>
        <taxon>Trichonephila inaurata</taxon>
    </lineage>
</organism>
<proteinExistence type="predicted"/>
<evidence type="ECO:0000313" key="1">
    <source>
        <dbReference type="EMBL" id="GFY46284.1"/>
    </source>
</evidence>
<gene>
    <name evidence="1" type="ORF">TNIN_187421</name>
</gene>
<accession>A0A8X6X3K4</accession>
<evidence type="ECO:0000313" key="2">
    <source>
        <dbReference type="Proteomes" id="UP000886998"/>
    </source>
</evidence>
<dbReference type="Proteomes" id="UP000886998">
    <property type="component" value="Unassembled WGS sequence"/>
</dbReference>
<comment type="caution">
    <text evidence="1">The sequence shown here is derived from an EMBL/GenBank/DDBJ whole genome shotgun (WGS) entry which is preliminary data.</text>
</comment>
<reference evidence="1" key="1">
    <citation type="submission" date="2020-08" db="EMBL/GenBank/DDBJ databases">
        <title>Multicomponent nature underlies the extraordinary mechanical properties of spider dragline silk.</title>
        <authorList>
            <person name="Kono N."/>
            <person name="Nakamura H."/>
            <person name="Mori M."/>
            <person name="Yoshida Y."/>
            <person name="Ohtoshi R."/>
            <person name="Malay A.D."/>
            <person name="Moran D.A.P."/>
            <person name="Tomita M."/>
            <person name="Numata K."/>
            <person name="Arakawa K."/>
        </authorList>
    </citation>
    <scope>NUCLEOTIDE SEQUENCE</scope>
</reference>
<dbReference type="AlphaFoldDB" id="A0A8X6X3K4"/>
<dbReference type="OrthoDB" id="616263at2759"/>
<protein>
    <submittedName>
        <fullName evidence="1">Uncharacterized protein</fullName>
    </submittedName>
</protein>
<name>A0A8X6X3K4_9ARAC</name>
<dbReference type="EMBL" id="BMAV01005301">
    <property type="protein sequence ID" value="GFY46284.1"/>
    <property type="molecule type" value="Genomic_DNA"/>
</dbReference>